<evidence type="ECO:0000313" key="6">
    <source>
        <dbReference type="Proteomes" id="UP001172457"/>
    </source>
</evidence>
<dbReference type="InterPro" id="IPR045849">
    <property type="entry name" value="IP5P_plant"/>
</dbReference>
<dbReference type="SMART" id="SM00128">
    <property type="entry name" value="IPPc"/>
    <property type="match status" value="1"/>
</dbReference>
<dbReference type="SUPFAM" id="SSF56219">
    <property type="entry name" value="DNase I-like"/>
    <property type="match status" value="1"/>
</dbReference>
<dbReference type="AlphaFoldDB" id="A0AA38WC75"/>
<feature type="domain" description="Inositol polyphosphate-related phosphatase" evidence="4">
    <location>
        <begin position="249"/>
        <end position="547"/>
    </location>
</feature>
<gene>
    <name evidence="5" type="ORF">OSB04_010686</name>
</gene>
<organism evidence="5 6">
    <name type="scientific">Centaurea solstitialis</name>
    <name type="common">yellow star-thistle</name>
    <dbReference type="NCBI Taxonomy" id="347529"/>
    <lineage>
        <taxon>Eukaryota</taxon>
        <taxon>Viridiplantae</taxon>
        <taxon>Streptophyta</taxon>
        <taxon>Embryophyta</taxon>
        <taxon>Tracheophyta</taxon>
        <taxon>Spermatophyta</taxon>
        <taxon>Magnoliopsida</taxon>
        <taxon>eudicotyledons</taxon>
        <taxon>Gunneridae</taxon>
        <taxon>Pentapetalae</taxon>
        <taxon>asterids</taxon>
        <taxon>campanulids</taxon>
        <taxon>Asterales</taxon>
        <taxon>Asteraceae</taxon>
        <taxon>Carduoideae</taxon>
        <taxon>Cardueae</taxon>
        <taxon>Centaureinae</taxon>
        <taxon>Centaurea</taxon>
    </lineage>
</organism>
<evidence type="ECO:0000313" key="5">
    <source>
        <dbReference type="EMBL" id="KAJ9556072.1"/>
    </source>
</evidence>
<dbReference type="EMBL" id="JARYMX010000003">
    <property type="protein sequence ID" value="KAJ9556072.1"/>
    <property type="molecule type" value="Genomic_DNA"/>
</dbReference>
<dbReference type="Proteomes" id="UP001172457">
    <property type="component" value="Chromosome 3"/>
</dbReference>
<keyword evidence="6" id="KW-1185">Reference proteome</keyword>
<accession>A0AA38WC75</accession>
<keyword evidence="2" id="KW-0378">Hydrolase</keyword>
<dbReference type="GO" id="GO:0034485">
    <property type="term" value="F:phosphatidylinositol-3,4,5-trisphosphate 5-phosphatase activity"/>
    <property type="evidence" value="ECO:0007669"/>
    <property type="project" value="TreeGrafter"/>
</dbReference>
<evidence type="ECO:0000256" key="1">
    <source>
        <dbReference type="ARBA" id="ARBA00010768"/>
    </source>
</evidence>
<feature type="region of interest" description="Disordered" evidence="3">
    <location>
        <begin position="24"/>
        <end position="46"/>
    </location>
</feature>
<dbReference type="GO" id="GO:0004439">
    <property type="term" value="F:phosphatidylinositol-4,5-bisphosphate 5-phosphatase activity"/>
    <property type="evidence" value="ECO:0007669"/>
    <property type="project" value="TreeGrafter"/>
</dbReference>
<feature type="region of interest" description="Disordered" evidence="3">
    <location>
        <begin position="68"/>
        <end position="87"/>
    </location>
</feature>
<dbReference type="InterPro" id="IPR036691">
    <property type="entry name" value="Endo/exonu/phosph_ase_sf"/>
</dbReference>
<feature type="compositionally biased region" description="Polar residues" evidence="3">
    <location>
        <begin position="179"/>
        <end position="194"/>
    </location>
</feature>
<evidence type="ECO:0000256" key="3">
    <source>
        <dbReference type="SAM" id="MobiDB-lite"/>
    </source>
</evidence>
<dbReference type="InterPro" id="IPR000300">
    <property type="entry name" value="IPPc"/>
</dbReference>
<reference evidence="5" key="1">
    <citation type="submission" date="2023-03" db="EMBL/GenBank/DDBJ databases">
        <title>Chromosome-scale reference genome and RAD-based genetic map of yellow starthistle (Centaurea solstitialis) reveal putative structural variation and QTLs associated with invader traits.</title>
        <authorList>
            <person name="Reatini B."/>
            <person name="Cang F.A."/>
            <person name="Jiang Q."/>
            <person name="Mckibben M.T.W."/>
            <person name="Barker M.S."/>
            <person name="Rieseberg L.H."/>
            <person name="Dlugosch K.M."/>
        </authorList>
    </citation>
    <scope>NUCLEOTIDE SEQUENCE</scope>
    <source>
        <strain evidence="5">CAN-66</strain>
        <tissue evidence="5">Leaf</tissue>
    </source>
</reference>
<sequence length="571" mass="65647">MKMRRGKRSEPFWPSMVMKKWLNIQPKNNDFSEDEIDTENDSETDDEQMDFNEEHACRMQRNMSLCSSQISEGAPAKATTKHKRGKSETMRVHYINTKDVRVTVGTWNVGGKLPNEDLDIDEWLCMHEASDIYILGFQEVVPLNAGNVLGAETRTPICKWEAIIRKSLNKSLEPTTLPKSYTVPTSPLSHNIPNPKSEETNPMIGIKRFDDLDWPEYALDVKHNGKNLRRVLSNSDRVRNDWFTNPVDSRVGDLGGLRRARHSLGDLGSPWTTAQPERTNVVGSLYDVSEQVVEEDDVEHENASAENGGKSCRYVRIMSKQMVGIYISIWVRKRLRRHINNVKVSTVGIGLLHYMGNKGSISVSMSLHQTRLCFVCCHLTSGHKDWDNERRNSNVIEILRRTRFSSVLDPDQPQTIPSHDRIFWFGDLNYRINIADADVRSLVAKKQWDKLLYNDQLYKELGKGRIFDGWKEGVIGFPPTYKYEINSDRYVGEKPKEGEKGRTPAWCDRILWLGKGIKQVSYGRVESRMSDHRPVSSVFSVEVEVFDPKKLRRALNLTIRQEITLDDEHLL</sequence>
<dbReference type="PANTHER" id="PTHR45666:SF21">
    <property type="entry name" value="TYPE I INOSITOL POLYPHOSPHATE 5-PHOSPHATASE 2"/>
    <property type="match status" value="1"/>
</dbReference>
<name>A0AA38WC75_9ASTR</name>
<feature type="compositionally biased region" description="Acidic residues" evidence="3">
    <location>
        <begin position="31"/>
        <end position="46"/>
    </location>
</feature>
<evidence type="ECO:0000259" key="4">
    <source>
        <dbReference type="SMART" id="SM00128"/>
    </source>
</evidence>
<feature type="region of interest" description="Disordered" evidence="3">
    <location>
        <begin position="179"/>
        <end position="202"/>
    </location>
</feature>
<dbReference type="GO" id="GO:0004445">
    <property type="term" value="F:inositol-polyphosphate 5-phosphatase activity"/>
    <property type="evidence" value="ECO:0007669"/>
    <property type="project" value="InterPro"/>
</dbReference>
<dbReference type="Gene3D" id="3.60.10.10">
    <property type="entry name" value="Endonuclease/exonuclease/phosphatase"/>
    <property type="match status" value="2"/>
</dbReference>
<dbReference type="GO" id="GO:0046856">
    <property type="term" value="P:phosphatidylinositol dephosphorylation"/>
    <property type="evidence" value="ECO:0007669"/>
    <property type="project" value="InterPro"/>
</dbReference>
<comment type="similarity">
    <text evidence="1">Belongs to the inositol polyphosphate 5-phosphatase family.</text>
</comment>
<dbReference type="Pfam" id="PF22669">
    <property type="entry name" value="Exo_endo_phos2"/>
    <property type="match status" value="2"/>
</dbReference>
<protein>
    <recommendedName>
        <fullName evidence="4">Inositol polyphosphate-related phosphatase domain-containing protein</fullName>
    </recommendedName>
</protein>
<evidence type="ECO:0000256" key="2">
    <source>
        <dbReference type="ARBA" id="ARBA00022801"/>
    </source>
</evidence>
<dbReference type="PANTHER" id="PTHR45666">
    <property type="entry name" value="TYPE IV INOSITOL POLYPHOSPHATE 5-PHOSPHATASE 9"/>
    <property type="match status" value="1"/>
</dbReference>
<proteinExistence type="inferred from homology"/>
<comment type="caution">
    <text evidence="5">The sequence shown here is derived from an EMBL/GenBank/DDBJ whole genome shotgun (WGS) entry which is preliminary data.</text>
</comment>